<evidence type="ECO:0000313" key="6">
    <source>
        <dbReference type="EMBL" id="KAJ3083235.1"/>
    </source>
</evidence>
<comment type="subcellular location">
    <subcellularLocation>
        <location evidence="4">Cytoplasm</location>
    </subcellularLocation>
</comment>
<feature type="modified residue" description="N-acetylalanine; partial" evidence="4">
    <location>
        <position position="62"/>
    </location>
</feature>
<accession>A0AAD5SML8</accession>
<keyword evidence="4" id="KW-0007">Acetylation</keyword>
<organism evidence="6 7">
    <name type="scientific">Physocladia obscura</name>
    <dbReference type="NCBI Taxonomy" id="109957"/>
    <lineage>
        <taxon>Eukaryota</taxon>
        <taxon>Fungi</taxon>
        <taxon>Fungi incertae sedis</taxon>
        <taxon>Chytridiomycota</taxon>
        <taxon>Chytridiomycota incertae sedis</taxon>
        <taxon>Chytridiomycetes</taxon>
        <taxon>Chytridiales</taxon>
        <taxon>Chytriomycetaceae</taxon>
        <taxon>Physocladia</taxon>
    </lineage>
</organism>
<protein>
    <recommendedName>
        <fullName evidence="4">Small ribosomal subunit protein eS1</fullName>
    </recommendedName>
</protein>
<feature type="compositionally biased region" description="Basic and acidic residues" evidence="5">
    <location>
        <begin position="307"/>
        <end position="318"/>
    </location>
</feature>
<dbReference type="PANTHER" id="PTHR11830">
    <property type="entry name" value="40S RIBOSOMAL PROTEIN S3A"/>
    <property type="match status" value="1"/>
</dbReference>
<evidence type="ECO:0000313" key="7">
    <source>
        <dbReference type="Proteomes" id="UP001211907"/>
    </source>
</evidence>
<dbReference type="Proteomes" id="UP001211907">
    <property type="component" value="Unassembled WGS sequence"/>
</dbReference>
<dbReference type="Pfam" id="PF01015">
    <property type="entry name" value="Ribosomal_S3Ae"/>
    <property type="match status" value="1"/>
</dbReference>
<comment type="caution">
    <text evidence="4">Lacks conserved residue(s) required for the propagation of feature annotation.</text>
</comment>
<comment type="caution">
    <text evidence="6">The sequence shown here is derived from an EMBL/GenBank/DDBJ whole genome shotgun (WGS) entry which is preliminary data.</text>
</comment>
<evidence type="ECO:0000256" key="2">
    <source>
        <dbReference type="ARBA" id="ARBA00022980"/>
    </source>
</evidence>
<comment type="similarity">
    <text evidence="4">Belongs to the eukaryotic ribosomal protein eS1 family.</text>
</comment>
<keyword evidence="3 4" id="KW-0687">Ribonucleoprotein</keyword>
<evidence type="ECO:0000256" key="4">
    <source>
        <dbReference type="HAMAP-Rule" id="MF_03122"/>
    </source>
</evidence>
<feature type="region of interest" description="Disordered" evidence="5">
    <location>
        <begin position="295"/>
        <end position="318"/>
    </location>
</feature>
<dbReference type="AlphaFoldDB" id="A0AAD5SML8"/>
<gene>
    <name evidence="6" type="primary">RPS1_2</name>
    <name evidence="4" type="synonym">RPS1</name>
    <name evidence="6" type="ORF">HK100_009492</name>
</gene>
<dbReference type="HAMAP" id="MF_03122">
    <property type="entry name" value="Ribosomal_eS1_euk"/>
    <property type="match status" value="1"/>
</dbReference>
<name>A0AAD5SML8_9FUNG</name>
<keyword evidence="7" id="KW-1185">Reference proteome</keyword>
<dbReference type="GO" id="GO:0006412">
    <property type="term" value="P:translation"/>
    <property type="evidence" value="ECO:0007669"/>
    <property type="project" value="UniProtKB-UniRule"/>
</dbReference>
<evidence type="ECO:0000256" key="5">
    <source>
        <dbReference type="SAM" id="MobiDB-lite"/>
    </source>
</evidence>
<dbReference type="InterPro" id="IPR001593">
    <property type="entry name" value="Ribosomal_eS1"/>
</dbReference>
<dbReference type="GO" id="GO:0022627">
    <property type="term" value="C:cytosolic small ribosomal subunit"/>
    <property type="evidence" value="ECO:0007669"/>
    <property type="project" value="UniProtKB-UniRule"/>
</dbReference>
<evidence type="ECO:0000256" key="3">
    <source>
        <dbReference type="ARBA" id="ARBA00023274"/>
    </source>
</evidence>
<dbReference type="GO" id="GO:0003735">
    <property type="term" value="F:structural constituent of ribosome"/>
    <property type="evidence" value="ECO:0007669"/>
    <property type="project" value="UniProtKB-UniRule"/>
</dbReference>
<dbReference type="InterPro" id="IPR027500">
    <property type="entry name" value="Ribosomal_eS1_euk"/>
</dbReference>
<sequence>MPNVAKFPKRLVENFLIFLFNIQNVSGWTLPQKTLYANYFPSVFLCRPRIKLDSIAATSHRAVGKNKRLSKGKKGLKKKIVDPFTRKDWYDVKAPSYFETRNVGKTLVNRTQGLKNANDYLKNRVLEVNLADLSNNQEDGFRKVKLQIQEIQGKNCLTNFYGIDFTSDKLKSLVKKWQSLIEAHLDVKTTDGYLVRIFTIAFTKKRPNQVKKTTYATSAQIRQIRKKMFEIILREAASCDLKELVQKLLPEVIGKAIEKATQSIYPLQNSFVRKVKILKAPKFDLGKLLELHGETTSDSGKTVPGSKDFKEPEILDSV</sequence>
<keyword evidence="1 4" id="KW-0963">Cytoplasm</keyword>
<proteinExistence type="inferred from homology"/>
<dbReference type="SMART" id="SM01397">
    <property type="entry name" value="Ribosomal_S3Ae"/>
    <property type="match status" value="1"/>
</dbReference>
<comment type="subunit">
    <text evidence="4">Component of the small ribosomal subunit. Mature ribosomes consist of a small (40S) and a large (60S) subunit. The 40S subunit contains about 33 different proteins and 1 molecule of RNA (18S). The 60S subunit contains about 49 different proteins and 3 molecules of RNA (25S, 5.8S and 5S).</text>
</comment>
<dbReference type="EMBL" id="JADGJH010004894">
    <property type="protein sequence ID" value="KAJ3083235.1"/>
    <property type="molecule type" value="Genomic_DNA"/>
</dbReference>
<keyword evidence="2 4" id="KW-0689">Ribosomal protein</keyword>
<evidence type="ECO:0000256" key="1">
    <source>
        <dbReference type="ARBA" id="ARBA00022490"/>
    </source>
</evidence>
<reference evidence="6" key="1">
    <citation type="submission" date="2020-05" db="EMBL/GenBank/DDBJ databases">
        <title>Phylogenomic resolution of chytrid fungi.</title>
        <authorList>
            <person name="Stajich J.E."/>
            <person name="Amses K."/>
            <person name="Simmons R."/>
            <person name="Seto K."/>
            <person name="Myers J."/>
            <person name="Bonds A."/>
            <person name="Quandt C.A."/>
            <person name="Barry K."/>
            <person name="Liu P."/>
            <person name="Grigoriev I."/>
            <person name="Longcore J.E."/>
            <person name="James T.Y."/>
        </authorList>
    </citation>
    <scope>NUCLEOTIDE SEQUENCE</scope>
    <source>
        <strain evidence="6">JEL0513</strain>
    </source>
</reference>